<organism evidence="3 4">
    <name type="scientific">Ilyodon furcidens</name>
    <name type="common">goldbreast splitfin</name>
    <dbReference type="NCBI Taxonomy" id="33524"/>
    <lineage>
        <taxon>Eukaryota</taxon>
        <taxon>Metazoa</taxon>
        <taxon>Chordata</taxon>
        <taxon>Craniata</taxon>
        <taxon>Vertebrata</taxon>
        <taxon>Euteleostomi</taxon>
        <taxon>Actinopterygii</taxon>
        <taxon>Neopterygii</taxon>
        <taxon>Teleostei</taxon>
        <taxon>Neoteleostei</taxon>
        <taxon>Acanthomorphata</taxon>
        <taxon>Ovalentaria</taxon>
        <taxon>Atherinomorphae</taxon>
        <taxon>Cyprinodontiformes</taxon>
        <taxon>Goodeidae</taxon>
        <taxon>Ilyodon</taxon>
    </lineage>
</organism>
<proteinExistence type="predicted"/>
<evidence type="ECO:0000313" key="4">
    <source>
        <dbReference type="Proteomes" id="UP001482620"/>
    </source>
</evidence>
<comment type="caution">
    <text evidence="3">The sequence shown here is derived from an EMBL/GenBank/DDBJ whole genome shotgun (WGS) entry which is preliminary data.</text>
</comment>
<feature type="transmembrane region" description="Helical" evidence="2">
    <location>
        <begin position="78"/>
        <end position="97"/>
    </location>
</feature>
<gene>
    <name evidence="3" type="ORF">ILYODFUR_037074</name>
</gene>
<name>A0ABV0U2R1_9TELE</name>
<dbReference type="Proteomes" id="UP001482620">
    <property type="component" value="Unassembled WGS sequence"/>
</dbReference>
<keyword evidence="2" id="KW-0812">Transmembrane</keyword>
<protein>
    <submittedName>
        <fullName evidence="3">Uncharacterized protein</fullName>
    </submittedName>
</protein>
<evidence type="ECO:0000256" key="1">
    <source>
        <dbReference type="SAM" id="MobiDB-lite"/>
    </source>
</evidence>
<keyword evidence="4" id="KW-1185">Reference proteome</keyword>
<keyword evidence="2" id="KW-0472">Membrane</keyword>
<evidence type="ECO:0000256" key="2">
    <source>
        <dbReference type="SAM" id="Phobius"/>
    </source>
</evidence>
<feature type="region of interest" description="Disordered" evidence="1">
    <location>
        <begin position="1"/>
        <end position="20"/>
    </location>
</feature>
<sequence length="103" mass="11831">MTEPFKDAPFIPSHDSPVSSKPVHLWNVPGRNRYFLSIPQLPQLSHCFVATGSAFLEHVASFKFKRSDYLEKKNTIKFISLNITNLVFVVYLVAYRLNKICKS</sequence>
<accession>A0ABV0U2R1</accession>
<keyword evidence="2" id="KW-1133">Transmembrane helix</keyword>
<reference evidence="3 4" key="1">
    <citation type="submission" date="2021-06" db="EMBL/GenBank/DDBJ databases">
        <authorList>
            <person name="Palmer J.M."/>
        </authorList>
    </citation>
    <scope>NUCLEOTIDE SEQUENCE [LARGE SCALE GENOMIC DNA]</scope>
    <source>
        <strain evidence="4">if_2019</strain>
        <tissue evidence="3">Muscle</tissue>
    </source>
</reference>
<evidence type="ECO:0000313" key="3">
    <source>
        <dbReference type="EMBL" id="MEQ2238805.1"/>
    </source>
</evidence>
<dbReference type="EMBL" id="JAHRIQ010054261">
    <property type="protein sequence ID" value="MEQ2238805.1"/>
    <property type="molecule type" value="Genomic_DNA"/>
</dbReference>